<protein>
    <submittedName>
        <fullName evidence="3">NAD-dependent epimerase/dehydratase family protein</fullName>
    </submittedName>
</protein>
<gene>
    <name evidence="3" type="ORF">ACFOZ8_16165</name>
</gene>
<dbReference type="Proteomes" id="UP001595715">
    <property type="component" value="Unassembled WGS sequence"/>
</dbReference>
<evidence type="ECO:0000256" key="1">
    <source>
        <dbReference type="ARBA" id="ARBA00004370"/>
    </source>
</evidence>
<name>A0ABV8K5D1_9BACL</name>
<keyword evidence="4" id="KW-1185">Reference proteome</keyword>
<sequence length="226" mass="25501">MKVILTGATGMVGEGVLHECLRHPDVREVLSVGRRPCGVRHSKLIEIVHDDLEDWSPIADRLQAYDACFFCLGISSVGKSEAEYERLTYRLTIDAAKLLAERNPAMTFCYVSGAGTDSTEIGRSMWARVKGRTENALLRLPFRSAYMFRPGYLHPIKGLNNAHRYYRYIGWLYPLLRIVLPQGVGTLRELALAMIRAAKDGYDKSILEVKDIRRLAKSADGKRLDE</sequence>
<dbReference type="Gene3D" id="3.40.50.720">
    <property type="entry name" value="NAD(P)-binding Rossmann-like Domain"/>
    <property type="match status" value="1"/>
</dbReference>
<dbReference type="SUPFAM" id="SSF51735">
    <property type="entry name" value="NAD(P)-binding Rossmann-fold domains"/>
    <property type="match status" value="1"/>
</dbReference>
<accession>A0ABV8K5D1</accession>
<proteinExistence type="predicted"/>
<dbReference type="RefSeq" id="WP_377719802.1">
    <property type="nucleotide sequence ID" value="NZ_JBHSAM010000028.1"/>
</dbReference>
<comment type="caution">
    <text evidence="3">The sequence shown here is derived from an EMBL/GenBank/DDBJ whole genome shotgun (WGS) entry which is preliminary data.</text>
</comment>
<dbReference type="InterPro" id="IPR036291">
    <property type="entry name" value="NAD(P)-bd_dom_sf"/>
</dbReference>
<feature type="domain" description="NAD-dependent epimerase/dehydratase" evidence="2">
    <location>
        <begin position="3"/>
        <end position="111"/>
    </location>
</feature>
<evidence type="ECO:0000259" key="2">
    <source>
        <dbReference type="Pfam" id="PF01370"/>
    </source>
</evidence>
<evidence type="ECO:0000313" key="3">
    <source>
        <dbReference type="EMBL" id="MFC4101177.1"/>
    </source>
</evidence>
<comment type="subcellular location">
    <subcellularLocation>
        <location evidence="1">Membrane</location>
    </subcellularLocation>
</comment>
<organism evidence="3 4">
    <name type="scientific">Paenibacillus xanthanilyticus</name>
    <dbReference type="NCBI Taxonomy" id="1783531"/>
    <lineage>
        <taxon>Bacteria</taxon>
        <taxon>Bacillati</taxon>
        <taxon>Bacillota</taxon>
        <taxon>Bacilli</taxon>
        <taxon>Bacillales</taxon>
        <taxon>Paenibacillaceae</taxon>
        <taxon>Paenibacillus</taxon>
    </lineage>
</organism>
<dbReference type="EMBL" id="JBHSAM010000028">
    <property type="protein sequence ID" value="MFC4101177.1"/>
    <property type="molecule type" value="Genomic_DNA"/>
</dbReference>
<evidence type="ECO:0000313" key="4">
    <source>
        <dbReference type="Proteomes" id="UP001595715"/>
    </source>
</evidence>
<dbReference type="Pfam" id="PF01370">
    <property type="entry name" value="Epimerase"/>
    <property type="match status" value="1"/>
</dbReference>
<dbReference type="PANTHER" id="PTHR14097">
    <property type="entry name" value="OXIDOREDUCTASE HTATIP2"/>
    <property type="match status" value="1"/>
</dbReference>
<reference evidence="4" key="1">
    <citation type="journal article" date="2019" name="Int. J. Syst. Evol. Microbiol.">
        <title>The Global Catalogue of Microorganisms (GCM) 10K type strain sequencing project: providing services to taxonomists for standard genome sequencing and annotation.</title>
        <authorList>
            <consortium name="The Broad Institute Genomics Platform"/>
            <consortium name="The Broad Institute Genome Sequencing Center for Infectious Disease"/>
            <person name="Wu L."/>
            <person name="Ma J."/>
        </authorList>
    </citation>
    <scope>NUCLEOTIDE SEQUENCE [LARGE SCALE GENOMIC DNA]</scope>
    <source>
        <strain evidence="4">IBRC-M 10987</strain>
    </source>
</reference>
<dbReference type="PANTHER" id="PTHR14097:SF8">
    <property type="entry name" value="NAD(P)-BINDING DOMAIN-CONTAINING PROTEIN"/>
    <property type="match status" value="1"/>
</dbReference>
<dbReference type="InterPro" id="IPR001509">
    <property type="entry name" value="Epimerase_deHydtase"/>
</dbReference>